<feature type="region of interest" description="Disordered" evidence="2">
    <location>
        <begin position="525"/>
        <end position="547"/>
    </location>
</feature>
<sequence length="547" mass="62216">MAQSISLPTVLVPEEEDIGATERARALQSTRRLSMYPNILELLTLYNSFDELELDYRHTISDNLKIGFGISDHATQTDTSEIGDIKVFIETTRTLLQFTDRLYNDFAMYRKILKAQYEERIQEEATKLWLAINDRLKYIDDFYKQKEEKMRYSYQQQLCDALAILKTNYTKYFLLDPSEEGGETVLSKLQILRGKLEEQAATIENLEAEVTRLKQMSPEKVVRDLMIEKELLQQANSELKGENATLLDKLKRLQEAIKLKVKEMNNLESEIKHMQDKRQNDMKTIEKLQNAQEIIKLELDREKQRVLAKALEVKEAQEAVKMAEAAAAAAAAVPKVPSVQEGKLAKKGRKGLKGKVVKAAAVFAAVATVAATKEARQAAAKEAELLGDEKKALQEEIKRLRKSERDAKLRVKRLEQEFSKSSRSWEMKFEILKKSLHAIKDEMFLRQSLRQSAKFRHPSLADKTAPPLHIQHPTGKLASFTSSLYMQYAPLPKIGSQADSGSNEDEEGMDIEKIPVLIKIPSAFEAASESADEEEFEQLPSPHSSIR</sequence>
<dbReference type="AlphaFoldDB" id="A0AA35L416"/>
<organism evidence="4 5">
    <name type="scientific">Podarcis lilfordi</name>
    <name type="common">Lilford's wall lizard</name>
    <dbReference type="NCBI Taxonomy" id="74358"/>
    <lineage>
        <taxon>Eukaryota</taxon>
        <taxon>Metazoa</taxon>
        <taxon>Chordata</taxon>
        <taxon>Craniata</taxon>
        <taxon>Vertebrata</taxon>
        <taxon>Euteleostomi</taxon>
        <taxon>Lepidosauria</taxon>
        <taxon>Squamata</taxon>
        <taxon>Bifurcata</taxon>
        <taxon>Unidentata</taxon>
        <taxon>Episquamata</taxon>
        <taxon>Laterata</taxon>
        <taxon>Lacertibaenia</taxon>
        <taxon>Lacertidae</taxon>
        <taxon>Podarcis</taxon>
    </lineage>
</organism>
<gene>
    <name evidence="4" type="ORF">PODLI_1B043191</name>
</gene>
<keyword evidence="1" id="KW-0175">Coiled coil</keyword>
<protein>
    <recommendedName>
        <fullName evidence="3">DUF4709 domain-containing protein</fullName>
    </recommendedName>
</protein>
<name>A0AA35L416_9SAUR</name>
<dbReference type="Proteomes" id="UP001178461">
    <property type="component" value="Chromosome 12"/>
</dbReference>
<evidence type="ECO:0000256" key="2">
    <source>
        <dbReference type="SAM" id="MobiDB-lite"/>
    </source>
</evidence>
<feature type="coiled-coil region" evidence="1">
    <location>
        <begin position="186"/>
        <end position="305"/>
    </location>
</feature>
<dbReference type="PANTHER" id="PTHR22382:SF7">
    <property type="entry name" value="RIKEN CDNA 4921504E06 GENE"/>
    <property type="match status" value="1"/>
</dbReference>
<accession>A0AA35L416</accession>
<dbReference type="PANTHER" id="PTHR22382">
    <property type="entry name" value="RIKEN CDNA 4921504E06 GENE"/>
    <property type="match status" value="1"/>
</dbReference>
<feature type="coiled-coil region" evidence="1">
    <location>
        <begin position="376"/>
        <end position="417"/>
    </location>
</feature>
<dbReference type="InterPro" id="IPR040119">
    <property type="entry name" value="C10orf67-like"/>
</dbReference>
<evidence type="ECO:0000313" key="5">
    <source>
        <dbReference type="Proteomes" id="UP001178461"/>
    </source>
</evidence>
<reference evidence="4" key="1">
    <citation type="submission" date="2022-12" db="EMBL/GenBank/DDBJ databases">
        <authorList>
            <person name="Alioto T."/>
            <person name="Alioto T."/>
            <person name="Gomez Garrido J."/>
        </authorList>
    </citation>
    <scope>NUCLEOTIDE SEQUENCE</scope>
</reference>
<dbReference type="InterPro" id="IPR031651">
    <property type="entry name" value="DUF4709"/>
</dbReference>
<dbReference type="Pfam" id="PF15821">
    <property type="entry name" value="DUF4709"/>
    <property type="match status" value="1"/>
</dbReference>
<proteinExistence type="predicted"/>
<dbReference type="EMBL" id="OX395137">
    <property type="protein sequence ID" value="CAI5788877.1"/>
    <property type="molecule type" value="Genomic_DNA"/>
</dbReference>
<evidence type="ECO:0000256" key="1">
    <source>
        <dbReference type="SAM" id="Coils"/>
    </source>
</evidence>
<evidence type="ECO:0000313" key="4">
    <source>
        <dbReference type="EMBL" id="CAI5788877.1"/>
    </source>
</evidence>
<keyword evidence="5" id="KW-1185">Reference proteome</keyword>
<feature type="domain" description="DUF4709" evidence="3">
    <location>
        <begin position="57"/>
        <end position="166"/>
    </location>
</feature>
<evidence type="ECO:0000259" key="3">
    <source>
        <dbReference type="Pfam" id="PF15821"/>
    </source>
</evidence>